<evidence type="ECO:0000256" key="2">
    <source>
        <dbReference type="ARBA" id="ARBA00022729"/>
    </source>
</evidence>
<evidence type="ECO:0000256" key="3">
    <source>
        <dbReference type="SAM" id="SignalP"/>
    </source>
</evidence>
<dbReference type="PANTHER" id="PTHR30006">
    <property type="entry name" value="THIAMINE-BINDING PERIPLASMIC PROTEIN-RELATED"/>
    <property type="match status" value="1"/>
</dbReference>
<gene>
    <name evidence="4" type="ORF">GCM10011501_25970</name>
</gene>
<sequence length="337" mass="37739">MFKTLLTKFTLLTCAIIPLSFAYAADEVNVYSYRQANLVKPLFDVFTKQTGIKVNVVFAKNGMAERLAREGEHSPADILLTTDISRLVELQDKQLLQPVKSIVLETHVPAHLQSSDDTWFALTTRVRNIYSAKRLGNISINYEDLSDPKWQGRVCTRSGKHPYTVALVSSMIAEHGEVKTLEWLKGFKANLARKPQGNDRGQVQAIHQNLCDLSLGNSYYFGKILTNPEQKVWADEVNINFPNQGNRGAHINISGVAMAKYAPNRAHALALMEFLISEKAQQLYAETNMEYPVREGVPLSQLVASWGAFKADNLSLVTIAKHHKNAIKLIDQAKFDL</sequence>
<evidence type="ECO:0000256" key="1">
    <source>
        <dbReference type="ARBA" id="ARBA00008520"/>
    </source>
</evidence>
<comment type="caution">
    <text evidence="4">The sequence shown here is derived from an EMBL/GenBank/DDBJ whole genome shotgun (WGS) entry which is preliminary data.</text>
</comment>
<dbReference type="PIRSF" id="PIRSF002825">
    <property type="entry name" value="CfbpA"/>
    <property type="match status" value="1"/>
</dbReference>
<keyword evidence="5" id="KW-1185">Reference proteome</keyword>
<feature type="chain" id="PRO_5046066851" evidence="3">
    <location>
        <begin position="25"/>
        <end position="337"/>
    </location>
</feature>
<feature type="signal peptide" evidence="3">
    <location>
        <begin position="1"/>
        <end position="24"/>
    </location>
</feature>
<dbReference type="CDD" id="cd13542">
    <property type="entry name" value="PBP2_FutA1_ilke"/>
    <property type="match status" value="1"/>
</dbReference>
<name>A0ABQ3IUS5_9GAMM</name>
<dbReference type="SUPFAM" id="SSF53850">
    <property type="entry name" value="Periplasmic binding protein-like II"/>
    <property type="match status" value="1"/>
</dbReference>
<dbReference type="RefSeq" id="WP_189378679.1">
    <property type="nucleotide sequence ID" value="NZ_BNAH01000010.1"/>
</dbReference>
<keyword evidence="2 3" id="KW-0732">Signal</keyword>
<evidence type="ECO:0000313" key="5">
    <source>
        <dbReference type="Proteomes" id="UP000626370"/>
    </source>
</evidence>
<protein>
    <submittedName>
        <fullName evidence="4">Iron ABC transporter substrate-binding protein</fullName>
    </submittedName>
</protein>
<reference evidence="5" key="1">
    <citation type="journal article" date="2019" name="Int. J. Syst. Evol. Microbiol.">
        <title>The Global Catalogue of Microorganisms (GCM) 10K type strain sequencing project: providing services to taxonomists for standard genome sequencing and annotation.</title>
        <authorList>
            <consortium name="The Broad Institute Genomics Platform"/>
            <consortium name="The Broad Institute Genome Sequencing Center for Infectious Disease"/>
            <person name="Wu L."/>
            <person name="Ma J."/>
        </authorList>
    </citation>
    <scope>NUCLEOTIDE SEQUENCE [LARGE SCALE GENOMIC DNA]</scope>
    <source>
        <strain evidence="5">CGMCC 1.15922</strain>
    </source>
</reference>
<accession>A0ABQ3IUS5</accession>
<comment type="similarity">
    <text evidence="1">Belongs to the bacterial solute-binding protein 1 family.</text>
</comment>
<dbReference type="Proteomes" id="UP000626370">
    <property type="component" value="Unassembled WGS sequence"/>
</dbReference>
<dbReference type="InterPro" id="IPR026045">
    <property type="entry name" value="Ferric-bd"/>
</dbReference>
<organism evidence="4 5">
    <name type="scientific">Thalassotalea profundi</name>
    <dbReference type="NCBI Taxonomy" id="2036687"/>
    <lineage>
        <taxon>Bacteria</taxon>
        <taxon>Pseudomonadati</taxon>
        <taxon>Pseudomonadota</taxon>
        <taxon>Gammaproteobacteria</taxon>
        <taxon>Alteromonadales</taxon>
        <taxon>Colwelliaceae</taxon>
        <taxon>Thalassotalea</taxon>
    </lineage>
</organism>
<proteinExistence type="inferred from homology"/>
<evidence type="ECO:0000313" key="4">
    <source>
        <dbReference type="EMBL" id="GHE95223.1"/>
    </source>
</evidence>
<dbReference type="EMBL" id="BNAH01000010">
    <property type="protein sequence ID" value="GHE95223.1"/>
    <property type="molecule type" value="Genomic_DNA"/>
</dbReference>
<dbReference type="PANTHER" id="PTHR30006:SF15">
    <property type="entry name" value="IRON-UTILIZATION PERIPLASMIC PROTEIN"/>
    <property type="match status" value="1"/>
</dbReference>
<dbReference type="Pfam" id="PF13531">
    <property type="entry name" value="SBP_bac_11"/>
    <property type="match status" value="1"/>
</dbReference>
<dbReference type="Gene3D" id="3.40.190.10">
    <property type="entry name" value="Periplasmic binding protein-like II"/>
    <property type="match status" value="2"/>
</dbReference>